<evidence type="ECO:0000259" key="1">
    <source>
        <dbReference type="Pfam" id="PF20260"/>
    </source>
</evidence>
<dbReference type="Pfam" id="PF20260">
    <property type="entry name" value="PUA_4"/>
    <property type="match status" value="1"/>
</dbReference>
<dbReference type="PANTHER" id="PTHR30027">
    <property type="entry name" value="RIBOSOMAL RNA SMALL SUBUNIT METHYLTRANSFERASE E"/>
    <property type="match status" value="1"/>
</dbReference>
<dbReference type="SUPFAM" id="SSF88697">
    <property type="entry name" value="PUA domain-like"/>
    <property type="match status" value="1"/>
</dbReference>
<dbReference type="NCBIfam" id="TIGR00046">
    <property type="entry name" value="RsmE family RNA methyltransferase"/>
    <property type="match status" value="1"/>
</dbReference>
<dbReference type="PANTHER" id="PTHR30027:SF3">
    <property type="entry name" value="16S RRNA (URACIL(1498)-N(3))-METHYLTRANSFERASE"/>
    <property type="match status" value="1"/>
</dbReference>
<feature type="domain" description="Ribosomal RNA small subunit methyltransferase E PUA-like" evidence="1">
    <location>
        <begin position="20"/>
        <end position="50"/>
    </location>
</feature>
<dbReference type="InterPro" id="IPR015947">
    <property type="entry name" value="PUA-like_sf"/>
</dbReference>
<dbReference type="GO" id="GO:0070042">
    <property type="term" value="F:rRNA (uridine-N3-)-methyltransferase activity"/>
    <property type="evidence" value="ECO:0007669"/>
    <property type="project" value="TreeGrafter"/>
</dbReference>
<reference evidence="2" key="1">
    <citation type="submission" date="2018-05" db="EMBL/GenBank/DDBJ databases">
        <authorList>
            <person name="Lanie J.A."/>
            <person name="Ng W.-L."/>
            <person name="Kazmierczak K.M."/>
            <person name="Andrzejewski T.M."/>
            <person name="Davidsen T.M."/>
            <person name="Wayne K.J."/>
            <person name="Tettelin H."/>
            <person name="Glass J.I."/>
            <person name="Rusch D."/>
            <person name="Podicherti R."/>
            <person name="Tsui H.-C.T."/>
            <person name="Winkler M.E."/>
        </authorList>
    </citation>
    <scope>NUCLEOTIDE SEQUENCE</scope>
</reference>
<protein>
    <recommendedName>
        <fullName evidence="1">Ribosomal RNA small subunit methyltransferase E PUA-like domain-containing protein</fullName>
    </recommendedName>
</protein>
<feature type="non-terminal residue" evidence="2">
    <location>
        <position position="100"/>
    </location>
</feature>
<dbReference type="InterPro" id="IPR046887">
    <property type="entry name" value="RsmE_PUA-like"/>
</dbReference>
<dbReference type="GO" id="GO:0070475">
    <property type="term" value="P:rRNA base methylation"/>
    <property type="evidence" value="ECO:0007669"/>
    <property type="project" value="TreeGrafter"/>
</dbReference>
<dbReference type="Gene3D" id="3.40.1280.10">
    <property type="match status" value="1"/>
</dbReference>
<dbReference type="EMBL" id="UINC01083422">
    <property type="protein sequence ID" value="SVC29108.1"/>
    <property type="molecule type" value="Genomic_DNA"/>
</dbReference>
<dbReference type="AlphaFoldDB" id="A0A382KWV1"/>
<organism evidence="2">
    <name type="scientific">marine metagenome</name>
    <dbReference type="NCBI Taxonomy" id="408172"/>
    <lineage>
        <taxon>unclassified sequences</taxon>
        <taxon>metagenomes</taxon>
        <taxon>ecological metagenomes</taxon>
    </lineage>
</organism>
<dbReference type="InterPro" id="IPR006700">
    <property type="entry name" value="RsmE"/>
</dbReference>
<proteinExistence type="predicted"/>
<name>A0A382KWV1_9ZZZZ</name>
<gene>
    <name evidence="2" type="ORF">METZ01_LOCUS281962</name>
</gene>
<dbReference type="InterPro" id="IPR029026">
    <property type="entry name" value="tRNA_m1G_MTases_N"/>
</dbReference>
<evidence type="ECO:0000313" key="2">
    <source>
        <dbReference type="EMBL" id="SVC29108.1"/>
    </source>
</evidence>
<accession>A0A382KWV1</accession>
<sequence length="100" mass="11186">MHRFFIPPEACHNNPLRLSPQESKHARSVLRLREGDRVVVLNGAGKELLCHADEVRNDAVSLNIVQENNVPPLPFEITLYQAVAKGKSMDFIVQKTAELG</sequence>